<dbReference type="Proteomes" id="UP000006055">
    <property type="component" value="Chromosome"/>
</dbReference>
<dbReference type="UniPathway" id="UPA00035">
    <property type="reaction ID" value="UER00042"/>
</dbReference>
<dbReference type="AlphaFoldDB" id="I4CA34"/>
<sequence>MIKGQILNWCPIVQVAGVSTVEEALFCHECGVNSVGFTLELPHGLHDDLNVEKTKCIIRDLPSDLLPVIITYLNRADAAIELLCKTGGRAIQFHGEISDHEIQRFREHLPHVMSIGRITVNGDSSLQHVPRFQSPLWDAIILDSLDPVTGRIGATGKTHDWRLSAEIVRIASVPVILAGGLSPENVREAVLTVRPHGVDVHTGVENPDGSRNFDKIRRFASQALTAFRDISVC</sequence>
<dbReference type="InterPro" id="IPR001240">
    <property type="entry name" value="PRAI_dom"/>
</dbReference>
<keyword evidence="12" id="KW-1185">Reference proteome</keyword>
<evidence type="ECO:0000256" key="2">
    <source>
        <dbReference type="ARBA" id="ARBA00004664"/>
    </source>
</evidence>
<dbReference type="OrthoDB" id="9796196at2"/>
<evidence type="ECO:0000256" key="8">
    <source>
        <dbReference type="ARBA" id="ARBA00023235"/>
    </source>
</evidence>
<evidence type="ECO:0000313" key="11">
    <source>
        <dbReference type="EMBL" id="AFM26425.1"/>
    </source>
</evidence>
<protein>
    <recommendedName>
        <fullName evidence="4 9">N-(5'-phosphoribosyl)anthranilate isomerase</fullName>
        <shortName evidence="9">PRAI</shortName>
        <ecNumber evidence="3 9">5.3.1.24</ecNumber>
    </recommendedName>
</protein>
<comment type="catalytic activity">
    <reaction evidence="1 9">
        <text>N-(5-phospho-beta-D-ribosyl)anthranilate = 1-(2-carboxyphenylamino)-1-deoxy-D-ribulose 5-phosphate</text>
        <dbReference type="Rhea" id="RHEA:21540"/>
        <dbReference type="ChEBI" id="CHEBI:18277"/>
        <dbReference type="ChEBI" id="CHEBI:58613"/>
        <dbReference type="EC" id="5.3.1.24"/>
    </reaction>
</comment>
<evidence type="ECO:0000256" key="6">
    <source>
        <dbReference type="ARBA" id="ARBA00022822"/>
    </source>
</evidence>
<dbReference type="PANTHER" id="PTHR42894">
    <property type="entry name" value="N-(5'-PHOSPHORIBOSYL)ANTHRANILATE ISOMERASE"/>
    <property type="match status" value="1"/>
</dbReference>
<dbReference type="HAMAP" id="MF_00135">
    <property type="entry name" value="PRAI"/>
    <property type="match status" value="1"/>
</dbReference>
<gene>
    <name evidence="9" type="primary">trpF</name>
    <name evidence="11" type="ordered locus">Desti_3783</name>
</gene>
<name>I4CA34_DESTA</name>
<evidence type="ECO:0000313" key="12">
    <source>
        <dbReference type="Proteomes" id="UP000006055"/>
    </source>
</evidence>
<dbReference type="HOGENOM" id="CLU_076364_2_1_7"/>
<evidence type="ECO:0000256" key="1">
    <source>
        <dbReference type="ARBA" id="ARBA00001164"/>
    </source>
</evidence>
<dbReference type="RefSeq" id="WP_014811551.1">
    <property type="nucleotide sequence ID" value="NC_018025.1"/>
</dbReference>
<dbReference type="EC" id="5.3.1.24" evidence="3 9"/>
<dbReference type="CDD" id="cd00405">
    <property type="entry name" value="PRAI"/>
    <property type="match status" value="1"/>
</dbReference>
<dbReference type="GO" id="GO:0000162">
    <property type="term" value="P:L-tryptophan biosynthetic process"/>
    <property type="evidence" value="ECO:0007669"/>
    <property type="project" value="UniProtKB-UniRule"/>
</dbReference>
<dbReference type="PANTHER" id="PTHR42894:SF1">
    <property type="entry name" value="N-(5'-PHOSPHORIBOSYL)ANTHRANILATE ISOMERASE"/>
    <property type="match status" value="1"/>
</dbReference>
<reference evidence="12" key="1">
    <citation type="submission" date="2012-06" db="EMBL/GenBank/DDBJ databases">
        <title>Complete sequence of chromosome of Desulfomonile tiedjei DSM 6799.</title>
        <authorList>
            <person name="Lucas S."/>
            <person name="Copeland A."/>
            <person name="Lapidus A."/>
            <person name="Glavina del Rio T."/>
            <person name="Dalin E."/>
            <person name="Tice H."/>
            <person name="Bruce D."/>
            <person name="Goodwin L."/>
            <person name="Pitluck S."/>
            <person name="Peters L."/>
            <person name="Ovchinnikova G."/>
            <person name="Zeytun A."/>
            <person name="Lu M."/>
            <person name="Kyrpides N."/>
            <person name="Mavromatis K."/>
            <person name="Ivanova N."/>
            <person name="Brettin T."/>
            <person name="Detter J.C."/>
            <person name="Han C."/>
            <person name="Larimer F."/>
            <person name="Land M."/>
            <person name="Hauser L."/>
            <person name="Markowitz V."/>
            <person name="Cheng J.-F."/>
            <person name="Hugenholtz P."/>
            <person name="Woyke T."/>
            <person name="Wu D."/>
            <person name="Spring S."/>
            <person name="Schroeder M."/>
            <person name="Brambilla E."/>
            <person name="Klenk H.-P."/>
            <person name="Eisen J.A."/>
        </authorList>
    </citation>
    <scope>NUCLEOTIDE SEQUENCE [LARGE SCALE GENOMIC DNA]</scope>
    <source>
        <strain evidence="12">ATCC 49306 / DSM 6799 / DCB-1</strain>
    </source>
</reference>
<comment type="pathway">
    <text evidence="2 9">Amino-acid biosynthesis; L-tryptophan biosynthesis; L-tryptophan from chorismate: step 3/5.</text>
</comment>
<accession>I4CA34</accession>
<comment type="similarity">
    <text evidence="9">Belongs to the TrpF family.</text>
</comment>
<dbReference type="Pfam" id="PF00697">
    <property type="entry name" value="PRAI"/>
    <property type="match status" value="1"/>
</dbReference>
<dbReference type="SUPFAM" id="SSF51366">
    <property type="entry name" value="Ribulose-phoshate binding barrel"/>
    <property type="match status" value="1"/>
</dbReference>
<evidence type="ECO:0000259" key="10">
    <source>
        <dbReference type="Pfam" id="PF00697"/>
    </source>
</evidence>
<proteinExistence type="inferred from homology"/>
<dbReference type="KEGG" id="dti:Desti_3783"/>
<keyword evidence="6 9" id="KW-0822">Tryptophan biosynthesis</keyword>
<keyword evidence="8 9" id="KW-0413">Isomerase</keyword>
<dbReference type="GO" id="GO:0004640">
    <property type="term" value="F:phosphoribosylanthranilate isomerase activity"/>
    <property type="evidence" value="ECO:0007669"/>
    <property type="project" value="UniProtKB-UniRule"/>
</dbReference>
<dbReference type="STRING" id="706587.Desti_3783"/>
<evidence type="ECO:0000256" key="9">
    <source>
        <dbReference type="HAMAP-Rule" id="MF_00135"/>
    </source>
</evidence>
<evidence type="ECO:0000256" key="3">
    <source>
        <dbReference type="ARBA" id="ARBA00012572"/>
    </source>
</evidence>
<organism evidence="11 12">
    <name type="scientific">Desulfomonile tiedjei (strain ATCC 49306 / DSM 6799 / DCB-1)</name>
    <dbReference type="NCBI Taxonomy" id="706587"/>
    <lineage>
        <taxon>Bacteria</taxon>
        <taxon>Pseudomonadati</taxon>
        <taxon>Thermodesulfobacteriota</taxon>
        <taxon>Desulfomonilia</taxon>
        <taxon>Desulfomonilales</taxon>
        <taxon>Desulfomonilaceae</taxon>
        <taxon>Desulfomonile</taxon>
    </lineage>
</organism>
<dbReference type="InterPro" id="IPR013785">
    <property type="entry name" value="Aldolase_TIM"/>
</dbReference>
<evidence type="ECO:0000256" key="7">
    <source>
        <dbReference type="ARBA" id="ARBA00023141"/>
    </source>
</evidence>
<feature type="domain" description="N-(5'phosphoribosyl) anthranilate isomerase (PRAI)" evidence="10">
    <location>
        <begin position="88"/>
        <end position="220"/>
    </location>
</feature>
<dbReference type="InterPro" id="IPR011060">
    <property type="entry name" value="RibuloseP-bd_barrel"/>
</dbReference>
<dbReference type="eggNOG" id="COG0135">
    <property type="taxonomic scope" value="Bacteria"/>
</dbReference>
<evidence type="ECO:0000256" key="4">
    <source>
        <dbReference type="ARBA" id="ARBA00022272"/>
    </source>
</evidence>
<evidence type="ECO:0000256" key="5">
    <source>
        <dbReference type="ARBA" id="ARBA00022605"/>
    </source>
</evidence>
<keyword evidence="7 9" id="KW-0057">Aromatic amino acid biosynthesis</keyword>
<dbReference type="EMBL" id="CP003360">
    <property type="protein sequence ID" value="AFM26425.1"/>
    <property type="molecule type" value="Genomic_DNA"/>
</dbReference>
<dbReference type="Gene3D" id="3.20.20.70">
    <property type="entry name" value="Aldolase class I"/>
    <property type="match status" value="1"/>
</dbReference>
<keyword evidence="5 9" id="KW-0028">Amino-acid biosynthesis</keyword>
<dbReference type="InterPro" id="IPR044643">
    <property type="entry name" value="TrpF_fam"/>
</dbReference>